<dbReference type="EMBL" id="CP001359">
    <property type="protein sequence ID" value="ACL64291.1"/>
    <property type="molecule type" value="Genomic_DNA"/>
</dbReference>
<dbReference type="HOGENOM" id="CLU_1599321_0_0_7"/>
<keyword evidence="2" id="KW-0812">Transmembrane</keyword>
<dbReference type="RefSeq" id="WP_012632294.1">
    <property type="nucleotide sequence ID" value="NC_011891.1"/>
</dbReference>
<feature type="transmembrane region" description="Helical" evidence="2">
    <location>
        <begin position="146"/>
        <end position="163"/>
    </location>
</feature>
<feature type="compositionally biased region" description="Gly residues" evidence="1">
    <location>
        <begin position="91"/>
        <end position="139"/>
    </location>
</feature>
<evidence type="ECO:0000313" key="5">
    <source>
        <dbReference type="Proteomes" id="UP000007089"/>
    </source>
</evidence>
<keyword evidence="2" id="KW-0472">Membrane</keyword>
<evidence type="ECO:0000256" key="2">
    <source>
        <dbReference type="SAM" id="Phobius"/>
    </source>
</evidence>
<accession>B8JEG5</accession>
<keyword evidence="3" id="KW-0732">Signal</keyword>
<keyword evidence="2" id="KW-1133">Transmembrane helix</keyword>
<organism evidence="4 5">
    <name type="scientific">Anaeromyxobacter dehalogenans (strain ATCC BAA-258 / DSM 21875 / 2CP-1)</name>
    <dbReference type="NCBI Taxonomy" id="455488"/>
    <lineage>
        <taxon>Bacteria</taxon>
        <taxon>Pseudomonadati</taxon>
        <taxon>Myxococcota</taxon>
        <taxon>Myxococcia</taxon>
        <taxon>Myxococcales</taxon>
        <taxon>Cystobacterineae</taxon>
        <taxon>Anaeromyxobacteraceae</taxon>
        <taxon>Anaeromyxobacter</taxon>
    </lineage>
</organism>
<feature type="signal peptide" evidence="3">
    <location>
        <begin position="1"/>
        <end position="25"/>
    </location>
</feature>
<proteinExistence type="predicted"/>
<dbReference type="Proteomes" id="UP000007089">
    <property type="component" value="Chromosome"/>
</dbReference>
<reference evidence="4" key="1">
    <citation type="submission" date="2009-01" db="EMBL/GenBank/DDBJ databases">
        <title>Complete sequence of Anaeromyxobacter dehalogenans 2CP-1.</title>
        <authorList>
            <consortium name="US DOE Joint Genome Institute"/>
            <person name="Lucas S."/>
            <person name="Copeland A."/>
            <person name="Lapidus A."/>
            <person name="Glavina del Rio T."/>
            <person name="Dalin E."/>
            <person name="Tice H."/>
            <person name="Bruce D."/>
            <person name="Goodwin L."/>
            <person name="Pitluck S."/>
            <person name="Saunders E."/>
            <person name="Brettin T."/>
            <person name="Detter J.C."/>
            <person name="Han C."/>
            <person name="Larimer F."/>
            <person name="Land M."/>
            <person name="Hauser L."/>
            <person name="Kyrpides N."/>
            <person name="Ovchinnikova G."/>
            <person name="Beliaev A.S."/>
            <person name="Richardson P."/>
        </authorList>
    </citation>
    <scope>NUCLEOTIDE SEQUENCE</scope>
    <source>
        <strain evidence="4">2CP-1</strain>
    </source>
</reference>
<evidence type="ECO:0000313" key="4">
    <source>
        <dbReference type="EMBL" id="ACL64291.1"/>
    </source>
</evidence>
<feature type="region of interest" description="Disordered" evidence="1">
    <location>
        <begin position="25"/>
        <end position="144"/>
    </location>
</feature>
<evidence type="ECO:0000256" key="1">
    <source>
        <dbReference type="SAM" id="MobiDB-lite"/>
    </source>
</evidence>
<name>B8JEG5_ANAD2</name>
<feature type="compositionally biased region" description="Low complexity" evidence="1">
    <location>
        <begin position="46"/>
        <end position="55"/>
    </location>
</feature>
<keyword evidence="5" id="KW-1185">Reference proteome</keyword>
<feature type="compositionally biased region" description="Basic and acidic residues" evidence="1">
    <location>
        <begin position="25"/>
        <end position="45"/>
    </location>
</feature>
<evidence type="ECO:0000256" key="3">
    <source>
        <dbReference type="SAM" id="SignalP"/>
    </source>
</evidence>
<feature type="chain" id="PRO_5002875183" evidence="3">
    <location>
        <begin position="26"/>
        <end position="168"/>
    </location>
</feature>
<gene>
    <name evidence="4" type="ordered locus">A2cp1_0940</name>
</gene>
<dbReference type="KEGG" id="acp:A2cp1_0940"/>
<dbReference type="AlphaFoldDB" id="B8JEG5"/>
<protein>
    <submittedName>
        <fullName evidence="4">PE-PGRS family protein</fullName>
    </submittedName>
</protein>
<sequence length="168" mass="16074">MRFSFVPLGASAVAALLLWSGDATAREKFRPDGASRSDPVADRAGRAAPADPGVPSVREPLAGDAQGEAPADDRAGEQGEQNGVGHHNGGDHGSGVGQGNDGTQGTGGGWGSGGVGGVDVGGGNAGAGHGGGGESGGIGVPELDPSAAGVIAALVAGGGILLARRRRR</sequence>